<evidence type="ECO:0000313" key="4">
    <source>
        <dbReference type="Proteomes" id="UP001152797"/>
    </source>
</evidence>
<evidence type="ECO:0000313" key="2">
    <source>
        <dbReference type="EMBL" id="CAI4011133.1"/>
    </source>
</evidence>
<evidence type="ECO:0000256" key="1">
    <source>
        <dbReference type="SAM" id="MobiDB-lite"/>
    </source>
</evidence>
<feature type="compositionally biased region" description="Basic and acidic residues" evidence="1">
    <location>
        <begin position="692"/>
        <end position="702"/>
    </location>
</feature>
<gene>
    <name evidence="2" type="ORF">C1SCF055_LOCUS36329</name>
</gene>
<name>A0A9P1DM24_9DINO</name>
<proteinExistence type="predicted"/>
<dbReference type="SUPFAM" id="SSF56349">
    <property type="entry name" value="DNA breaking-rejoining enzymes"/>
    <property type="match status" value="1"/>
</dbReference>
<dbReference type="EMBL" id="CAMXCT020005024">
    <property type="protein sequence ID" value="CAL1164508.1"/>
    <property type="molecule type" value="Genomic_DNA"/>
</dbReference>
<dbReference type="Proteomes" id="UP001152797">
    <property type="component" value="Unassembled WGS sequence"/>
</dbReference>
<evidence type="ECO:0000313" key="3">
    <source>
        <dbReference type="EMBL" id="CAL4798445.1"/>
    </source>
</evidence>
<comment type="caution">
    <text evidence="2">The sequence shown here is derived from an EMBL/GenBank/DDBJ whole genome shotgun (WGS) entry which is preliminary data.</text>
</comment>
<dbReference type="InterPro" id="IPR011010">
    <property type="entry name" value="DNA_brk_join_enz"/>
</dbReference>
<organism evidence="2">
    <name type="scientific">Cladocopium goreaui</name>
    <dbReference type="NCBI Taxonomy" id="2562237"/>
    <lineage>
        <taxon>Eukaryota</taxon>
        <taxon>Sar</taxon>
        <taxon>Alveolata</taxon>
        <taxon>Dinophyceae</taxon>
        <taxon>Suessiales</taxon>
        <taxon>Symbiodiniaceae</taxon>
        <taxon>Cladocopium</taxon>
    </lineage>
</organism>
<sequence length="1315" mass="147242">MPAPYNCWFWRAECQPGKAEATTVARQKAVNLVVLMLSWLHMKRPTRCPPGLSPHTRLSRKQWGIIQRFEAQLKGVELVGMVGPTEMGRTAAKMEGLDSILHDLFVRACSLTKDSYTAHSPDAQPRVSAAESIEPQRRDGCVVVGRMQQGTPMLAKDIETERLSFPKGLPEFNPEKFFDGVHKTVFVDPISLAIPPDQSEGLPPRVQVRASHEQVLQLLHFLDEHHRLRLVPKSKVFTPEELLTSQGRAPRGNLAAGIVIDDAVFAEQIPANQPAESSDGVRRLDTLCEEYVQEGLTAHPRKTFRGHTQAEFWGVAVDGETGMLRTNPKRLLPLLELTTRVAVLGYASVGLLEVGAPGASPHVDILKLSPSLVQELWTLVILGPICVVDLKAQSLDEVFLSDASVEKKASVRAPLSKHLAKEFQRHCLARGTWSRLLSPWQSWLRQHELMNEFEELPEGVPLVSHPLWLVLAQALQFRLHHCKQAMGRRHINLLEMEAVLEVEHKLAQRLCDKRYLLGSDSQVVLAALVKGRSSSPSLNRLLQSSLAVLLGSGLYGNYGYVPSLANVGDDPTRDQPIRLPARSLPPWWDAAEAGDFTLMDEWLASVGYDPLKLAGIPCSGSEKFDVQRAQEELLDPLYDVQKPERMAIFADALSSVSRPEGLVGTVSQALQSSAGVVSENKREQEPESQTTRTEKKPEGKNEPRPYFQAVWVLAILPPRSIFTSSEELPGIRGESPCCHENSRSPLLSERAQQLLRALPVCQFFAPGGRRARPGQNLLDEQVQKSIFDLLEAGAFLGAGAAPGCCSFSRAITPAVRDHQHPFGRAPLSEHMTRKVQQGNGHAAFVLKVILFCLKHQLVYWVENPDGSWLWLLPPWVESGIARAERAYRFDMCRYQTPWRKRTRILTNTRFAGVREICQGGHSHQFLRGRSSLHRCCWTKVAQTYPMSLSRRLAFEMGRAAGLRRDEVGRLDVAACAKSSSPRIGEAQNPGPRRAHRAPALRDPGDLESVVLVGQGTRALQRRIWENFDRWLHDKYSEDTCRQVFLCPSLAVQVLRNYGLHVSQRGGRLYELRHLLVLAQQKFPLLRPSMAPAWQLVSQWEELEPVCHRRPLPEALYKALVSLAIYWDWKRFAGCLILAVEGIARIGEVLRARRADLVLPADLFDDRVASVFLRVQKPKTHRRGKGRVQHVKVEDAQIAKVLQHVFGDLHDSLLLFPLSAASFRTRWEKLLNALEVPSAFRPTPSSVRGGGAILAYKRGEAIPSILWRMRLVSQMTLESYLQELAAESFLAKLPETTKLRIRFAASYYLPALKSLG</sequence>
<keyword evidence="4" id="KW-1185">Reference proteome</keyword>
<protein>
    <submittedName>
        <fullName evidence="3">Tyr recombinase domain-containing protein</fullName>
    </submittedName>
</protein>
<dbReference type="EMBL" id="CAMXCT010005024">
    <property type="protein sequence ID" value="CAI4011133.1"/>
    <property type="molecule type" value="Genomic_DNA"/>
</dbReference>
<reference evidence="2" key="1">
    <citation type="submission" date="2022-10" db="EMBL/GenBank/DDBJ databases">
        <authorList>
            <person name="Chen Y."/>
            <person name="Dougan E. K."/>
            <person name="Chan C."/>
            <person name="Rhodes N."/>
            <person name="Thang M."/>
        </authorList>
    </citation>
    <scope>NUCLEOTIDE SEQUENCE</scope>
</reference>
<feature type="region of interest" description="Disordered" evidence="1">
    <location>
        <begin position="673"/>
        <end position="702"/>
    </location>
</feature>
<feature type="region of interest" description="Disordered" evidence="1">
    <location>
        <begin position="978"/>
        <end position="999"/>
    </location>
</feature>
<dbReference type="EMBL" id="CAMXCT030005024">
    <property type="protein sequence ID" value="CAL4798445.1"/>
    <property type="molecule type" value="Genomic_DNA"/>
</dbReference>
<accession>A0A9P1DM24</accession>
<dbReference type="GO" id="GO:0003677">
    <property type="term" value="F:DNA binding"/>
    <property type="evidence" value="ECO:0007669"/>
    <property type="project" value="InterPro"/>
</dbReference>
<reference evidence="3 4" key="2">
    <citation type="submission" date="2024-05" db="EMBL/GenBank/DDBJ databases">
        <authorList>
            <person name="Chen Y."/>
            <person name="Shah S."/>
            <person name="Dougan E. K."/>
            <person name="Thang M."/>
            <person name="Chan C."/>
        </authorList>
    </citation>
    <scope>NUCLEOTIDE SEQUENCE [LARGE SCALE GENOMIC DNA]</scope>
</reference>